<accession>A0A370L453</accession>
<dbReference type="Gene3D" id="3.40.630.30">
    <property type="match status" value="1"/>
</dbReference>
<organism evidence="2 3">
    <name type="scientific">Bosea caraganae</name>
    <dbReference type="NCBI Taxonomy" id="2763117"/>
    <lineage>
        <taxon>Bacteria</taxon>
        <taxon>Pseudomonadati</taxon>
        <taxon>Pseudomonadota</taxon>
        <taxon>Alphaproteobacteria</taxon>
        <taxon>Hyphomicrobiales</taxon>
        <taxon>Boseaceae</taxon>
        <taxon>Bosea</taxon>
    </lineage>
</organism>
<dbReference type="Pfam" id="PF13302">
    <property type="entry name" value="Acetyltransf_3"/>
    <property type="match status" value="1"/>
</dbReference>
<dbReference type="EMBL" id="QQTP01000008">
    <property type="protein sequence ID" value="RDJ23609.1"/>
    <property type="molecule type" value="Genomic_DNA"/>
</dbReference>
<dbReference type="InterPro" id="IPR000182">
    <property type="entry name" value="GNAT_dom"/>
</dbReference>
<dbReference type="InterPro" id="IPR016181">
    <property type="entry name" value="Acyl_CoA_acyltransferase"/>
</dbReference>
<name>A0A370L453_9HYPH</name>
<protein>
    <submittedName>
        <fullName evidence="2">N-acetyltransferase</fullName>
    </submittedName>
</protein>
<dbReference type="AlphaFoldDB" id="A0A370L453"/>
<comment type="caution">
    <text evidence="2">The sequence shown here is derived from an EMBL/GenBank/DDBJ whole genome shotgun (WGS) entry which is preliminary data.</text>
</comment>
<dbReference type="RefSeq" id="WP_114830234.1">
    <property type="nucleotide sequence ID" value="NZ_QQTO01000023.1"/>
</dbReference>
<sequence length="188" mass="20827">MSTRSDTIPTLETPRLLLRPLTLDDAQAIQATFPRWEIVRFLASHIPWPYPPDGAESFLRNIALPGMANGTEWHWSLRLKAAPETLIGAISLMARGGNNRGFWIAPEWQGKGLVSEAAAAVTDFWFGELGRDVLQAPKAVGNLASRRISESSGMRMIGTKMHDFVSGPHLAEVWEITAAEWRARKQPA</sequence>
<dbReference type="PANTHER" id="PTHR43792">
    <property type="entry name" value="GNAT FAMILY, PUTATIVE (AFU_ORTHOLOGUE AFUA_3G00765)-RELATED-RELATED"/>
    <property type="match status" value="1"/>
</dbReference>
<dbReference type="GO" id="GO:0016747">
    <property type="term" value="F:acyltransferase activity, transferring groups other than amino-acyl groups"/>
    <property type="evidence" value="ECO:0007669"/>
    <property type="project" value="InterPro"/>
</dbReference>
<proteinExistence type="predicted"/>
<evidence type="ECO:0000259" key="1">
    <source>
        <dbReference type="PROSITE" id="PS51186"/>
    </source>
</evidence>
<dbReference type="PROSITE" id="PS51186">
    <property type="entry name" value="GNAT"/>
    <property type="match status" value="1"/>
</dbReference>
<evidence type="ECO:0000313" key="2">
    <source>
        <dbReference type="EMBL" id="RDJ23609.1"/>
    </source>
</evidence>
<dbReference type="OrthoDB" id="9804153at2"/>
<feature type="domain" description="N-acetyltransferase" evidence="1">
    <location>
        <begin position="16"/>
        <end position="179"/>
    </location>
</feature>
<dbReference type="Proteomes" id="UP000255207">
    <property type="component" value="Unassembled WGS sequence"/>
</dbReference>
<keyword evidence="3" id="KW-1185">Reference proteome</keyword>
<gene>
    <name evidence="2" type="ORF">DWE98_15805</name>
</gene>
<reference evidence="3" key="1">
    <citation type="submission" date="2018-07" db="EMBL/GenBank/DDBJ databases">
        <authorList>
            <person name="Safronova V.I."/>
            <person name="Chirak E.R."/>
            <person name="Sazanova A.L."/>
        </authorList>
    </citation>
    <scope>NUCLEOTIDE SEQUENCE [LARGE SCALE GENOMIC DNA]</scope>
    <source>
        <strain evidence="3">RCAM04685</strain>
    </source>
</reference>
<keyword evidence="2" id="KW-0808">Transferase</keyword>
<dbReference type="InterPro" id="IPR051531">
    <property type="entry name" value="N-acetyltransferase"/>
</dbReference>
<evidence type="ECO:0000313" key="3">
    <source>
        <dbReference type="Proteomes" id="UP000255207"/>
    </source>
</evidence>
<dbReference type="SUPFAM" id="SSF55729">
    <property type="entry name" value="Acyl-CoA N-acyltransferases (Nat)"/>
    <property type="match status" value="1"/>
</dbReference>